<feature type="domain" description="DUF8212" evidence="1">
    <location>
        <begin position="21"/>
        <end position="44"/>
    </location>
</feature>
<dbReference type="PANTHER" id="PTHR10622:SF10">
    <property type="entry name" value="HET DOMAIN-CONTAINING PROTEIN"/>
    <property type="match status" value="1"/>
</dbReference>
<proteinExistence type="predicted"/>
<protein>
    <recommendedName>
        <fullName evidence="1">DUF8212 domain-containing protein</fullName>
    </recommendedName>
</protein>
<evidence type="ECO:0000259" key="1">
    <source>
        <dbReference type="Pfam" id="PF26640"/>
    </source>
</evidence>
<dbReference type="EMBL" id="JAXOVC010000007">
    <property type="protein sequence ID" value="KAK4499308.1"/>
    <property type="molecule type" value="Genomic_DNA"/>
</dbReference>
<evidence type="ECO:0000313" key="3">
    <source>
        <dbReference type="Proteomes" id="UP001305779"/>
    </source>
</evidence>
<dbReference type="InterPro" id="IPR058525">
    <property type="entry name" value="DUF8212"/>
</dbReference>
<keyword evidence="3" id="KW-1185">Reference proteome</keyword>
<accession>A0ABR0EDN8</accession>
<sequence>MRSLLGLFSVQMPMLYGEGKQAFVRLQEEIIKSTDDHTIFAWQTDGSVDTHGLLAESPLAFAASSECSSPRTWMKATPFAMTNMGLRIELPLLPVVPVEVDDRTSEPTFDAILPCTLPSNPNKFVAIRVRALPGLTNKWTRIECNKFYYKDSISWPIELYFPQSIPDTTMTPETPSIYEIVRLRSFAIDNPGLSGTFQHLHIWRVATENIPKIASSGAFKQFDHGRIPATHQLLHRALGRAGSNSGPNDNQFCVVGAARGRVYGWFILERVSNATEVMVIVGRHMTGQIGFGVLWCLHRPSGRSPLEQDLCQLQVAGSWMDMEVYCEADDTSWSRSNLERRVAANRVRRVPLRRAKVDMHSEPHGRFYDFSVQLA</sequence>
<reference evidence="2 3" key="1">
    <citation type="journal article" date="2023" name="G3 (Bethesda)">
        <title>A chromosome-level genome assembly of Zasmidium syzygii isolated from banana leaves.</title>
        <authorList>
            <person name="van Westerhoven A.C."/>
            <person name="Mehrabi R."/>
            <person name="Talebi R."/>
            <person name="Steentjes M.B.F."/>
            <person name="Corcolon B."/>
            <person name="Chong P.A."/>
            <person name="Kema G.H.J."/>
            <person name="Seidl M.F."/>
        </authorList>
    </citation>
    <scope>NUCLEOTIDE SEQUENCE [LARGE SCALE GENOMIC DNA]</scope>
    <source>
        <strain evidence="2 3">P124</strain>
    </source>
</reference>
<dbReference type="Pfam" id="PF26640">
    <property type="entry name" value="DUF8212"/>
    <property type="match status" value="1"/>
</dbReference>
<dbReference type="PANTHER" id="PTHR10622">
    <property type="entry name" value="HET DOMAIN-CONTAINING PROTEIN"/>
    <property type="match status" value="1"/>
</dbReference>
<comment type="caution">
    <text evidence="2">The sequence shown here is derived from an EMBL/GenBank/DDBJ whole genome shotgun (WGS) entry which is preliminary data.</text>
</comment>
<evidence type="ECO:0000313" key="2">
    <source>
        <dbReference type="EMBL" id="KAK4499308.1"/>
    </source>
</evidence>
<gene>
    <name evidence="2" type="ORF">PRZ48_009821</name>
</gene>
<organism evidence="2 3">
    <name type="scientific">Zasmidium cellare</name>
    <name type="common">Wine cellar mold</name>
    <name type="synonym">Racodium cellare</name>
    <dbReference type="NCBI Taxonomy" id="395010"/>
    <lineage>
        <taxon>Eukaryota</taxon>
        <taxon>Fungi</taxon>
        <taxon>Dikarya</taxon>
        <taxon>Ascomycota</taxon>
        <taxon>Pezizomycotina</taxon>
        <taxon>Dothideomycetes</taxon>
        <taxon>Dothideomycetidae</taxon>
        <taxon>Mycosphaerellales</taxon>
        <taxon>Mycosphaerellaceae</taxon>
        <taxon>Zasmidium</taxon>
    </lineage>
</organism>
<name>A0ABR0EDN8_ZASCE</name>
<dbReference type="Proteomes" id="UP001305779">
    <property type="component" value="Unassembled WGS sequence"/>
</dbReference>